<evidence type="ECO:0000256" key="7">
    <source>
        <dbReference type="ARBA" id="ARBA00023204"/>
    </source>
</evidence>
<evidence type="ECO:0000313" key="12">
    <source>
        <dbReference type="EMBL" id="MVA77416.1"/>
    </source>
</evidence>
<dbReference type="PANTHER" id="PTHR10815:SF5">
    <property type="entry name" value="METHYLATED-DNA--PROTEIN-CYSTEINE METHYLTRANSFERASE"/>
    <property type="match status" value="1"/>
</dbReference>
<evidence type="ECO:0000256" key="2">
    <source>
        <dbReference type="ARBA" id="ARBA00008711"/>
    </source>
</evidence>
<evidence type="ECO:0000313" key="13">
    <source>
        <dbReference type="Proteomes" id="UP000435304"/>
    </source>
</evidence>
<evidence type="ECO:0000256" key="6">
    <source>
        <dbReference type="ARBA" id="ARBA00022763"/>
    </source>
</evidence>
<dbReference type="FunFam" id="1.10.10.10:FF:000214">
    <property type="entry name" value="Methylated-DNA--protein-cysteine methyltransferase"/>
    <property type="match status" value="1"/>
</dbReference>
<dbReference type="InterPro" id="IPR036631">
    <property type="entry name" value="MGMT_N_sf"/>
</dbReference>
<dbReference type="Gene3D" id="1.10.10.10">
    <property type="entry name" value="Winged helix-like DNA-binding domain superfamily/Winged helix DNA-binding domain"/>
    <property type="match status" value="1"/>
</dbReference>
<dbReference type="InterPro" id="IPR014048">
    <property type="entry name" value="MethylDNA_cys_MeTrfase_DNA-bd"/>
</dbReference>
<comment type="function">
    <text evidence="9">Involved in the cellular defense against the biological effects of O6-methylguanine (O6-MeG) and O4-methylthymine (O4-MeT) in DNA. Repairs the methylated nucleobase in DNA by stoichiometrically transferring the methyl group to a cysteine residue in the enzyme. This is a suicide reaction: the enzyme is irreversibly inactivated.</text>
</comment>
<dbReference type="PROSITE" id="PS00374">
    <property type="entry name" value="MGMT"/>
    <property type="match status" value="1"/>
</dbReference>
<dbReference type="GO" id="GO:0006307">
    <property type="term" value="P:DNA alkylation repair"/>
    <property type="evidence" value="ECO:0007669"/>
    <property type="project" value="UniProtKB-UniRule"/>
</dbReference>
<dbReference type="CDD" id="cd06445">
    <property type="entry name" value="ATase"/>
    <property type="match status" value="1"/>
</dbReference>
<feature type="domain" description="Methylguanine DNA methyltransferase ribonuclease-like" evidence="11">
    <location>
        <begin position="5"/>
        <end position="71"/>
    </location>
</feature>
<comment type="catalytic activity">
    <reaction evidence="8 9">
        <text>a 6-O-methyl-2'-deoxyguanosine in DNA + L-cysteinyl-[protein] = S-methyl-L-cysteinyl-[protein] + a 2'-deoxyguanosine in DNA</text>
        <dbReference type="Rhea" id="RHEA:24000"/>
        <dbReference type="Rhea" id="RHEA-COMP:10131"/>
        <dbReference type="Rhea" id="RHEA-COMP:10132"/>
        <dbReference type="Rhea" id="RHEA-COMP:11367"/>
        <dbReference type="Rhea" id="RHEA-COMP:11368"/>
        <dbReference type="ChEBI" id="CHEBI:29950"/>
        <dbReference type="ChEBI" id="CHEBI:82612"/>
        <dbReference type="ChEBI" id="CHEBI:85445"/>
        <dbReference type="ChEBI" id="CHEBI:85448"/>
        <dbReference type="EC" id="2.1.1.63"/>
    </reaction>
</comment>
<keyword evidence="5 9" id="KW-0808">Transferase</keyword>
<evidence type="ECO:0000256" key="8">
    <source>
        <dbReference type="ARBA" id="ARBA00049348"/>
    </source>
</evidence>
<reference evidence="12 13" key="1">
    <citation type="submission" date="2019-12" db="EMBL/GenBank/DDBJ databases">
        <title>Auraticoccus cholistani sp. nov., an actinomycete isolated from soil of Cholistan desert.</title>
        <authorList>
            <person name="Cheema M.T."/>
        </authorList>
    </citation>
    <scope>NUCLEOTIDE SEQUENCE [LARGE SCALE GENOMIC DNA]</scope>
    <source>
        <strain evidence="12 13">F435</strain>
    </source>
</reference>
<dbReference type="Gene3D" id="3.30.160.70">
    <property type="entry name" value="Methylated DNA-protein cysteine methyltransferase domain"/>
    <property type="match status" value="1"/>
</dbReference>
<evidence type="ECO:0000256" key="4">
    <source>
        <dbReference type="ARBA" id="ARBA00022603"/>
    </source>
</evidence>
<dbReference type="InterPro" id="IPR001497">
    <property type="entry name" value="MethylDNA_cys_MeTrfase_AS"/>
</dbReference>
<sequence>MTTTHTVLDSPLGPLTLVARDGALCAVLMSEHRQSRLLPGERRDADFVAAVRQLGEYFAGERREFELPLAPAGPPFDQRVWALLRRIPYGETRSYGDLARELGGAGFSQAVGRANGRNPLAVVVPCHRVVGADGSLTGYAGGLERKRALLHLENPARFGETLF</sequence>
<comment type="caution">
    <text evidence="12">The sequence shown here is derived from an EMBL/GenBank/DDBJ whole genome shotgun (WGS) entry which is preliminary data.</text>
</comment>
<dbReference type="Pfam" id="PF01035">
    <property type="entry name" value="DNA_binding_1"/>
    <property type="match status" value="1"/>
</dbReference>
<dbReference type="NCBIfam" id="TIGR00589">
    <property type="entry name" value="ogt"/>
    <property type="match status" value="1"/>
</dbReference>
<keyword evidence="4 9" id="KW-0489">Methyltransferase</keyword>
<keyword evidence="13" id="KW-1185">Reference proteome</keyword>
<organism evidence="12 13">
    <name type="scientific">Auraticoccus cholistanensis</name>
    <dbReference type="NCBI Taxonomy" id="2656650"/>
    <lineage>
        <taxon>Bacteria</taxon>
        <taxon>Bacillati</taxon>
        <taxon>Actinomycetota</taxon>
        <taxon>Actinomycetes</taxon>
        <taxon>Propionibacteriales</taxon>
        <taxon>Propionibacteriaceae</taxon>
        <taxon>Auraticoccus</taxon>
    </lineage>
</organism>
<protein>
    <recommendedName>
        <fullName evidence="9">Methylated-DNA--protein-cysteine methyltransferase</fullName>
        <ecNumber evidence="9">2.1.1.63</ecNumber>
    </recommendedName>
    <alternativeName>
        <fullName evidence="9">6-O-methylguanine-DNA methyltransferase</fullName>
        <shortName evidence="9">MGMT</shortName>
    </alternativeName>
    <alternativeName>
        <fullName evidence="9">O-6-methylguanine-DNA-alkyltransferase</fullName>
    </alternativeName>
</protein>
<keyword evidence="3 9" id="KW-0963">Cytoplasm</keyword>
<gene>
    <name evidence="12" type="ORF">GC722_15505</name>
</gene>
<proteinExistence type="inferred from homology"/>
<evidence type="ECO:0000259" key="10">
    <source>
        <dbReference type="Pfam" id="PF01035"/>
    </source>
</evidence>
<feature type="domain" description="Methylated-DNA-[protein]-cysteine S-methyltransferase DNA binding" evidence="10">
    <location>
        <begin position="75"/>
        <end position="154"/>
    </location>
</feature>
<comment type="subcellular location">
    <subcellularLocation>
        <location evidence="9">Cytoplasm</location>
    </subcellularLocation>
</comment>
<dbReference type="PANTHER" id="PTHR10815">
    <property type="entry name" value="METHYLATED-DNA--PROTEIN-CYSTEINE METHYLTRANSFERASE"/>
    <property type="match status" value="1"/>
</dbReference>
<dbReference type="SUPFAM" id="SSF53155">
    <property type="entry name" value="Methylated DNA-protein cysteine methyltransferase domain"/>
    <property type="match status" value="1"/>
</dbReference>
<dbReference type="GO" id="GO:0032259">
    <property type="term" value="P:methylation"/>
    <property type="evidence" value="ECO:0007669"/>
    <property type="project" value="UniProtKB-KW"/>
</dbReference>
<dbReference type="GO" id="GO:0003908">
    <property type="term" value="F:methylated-DNA-[protein]-cysteine S-methyltransferase activity"/>
    <property type="evidence" value="ECO:0007669"/>
    <property type="project" value="UniProtKB-UniRule"/>
</dbReference>
<dbReference type="RefSeq" id="WP_156611607.1">
    <property type="nucleotide sequence ID" value="NZ_WPCU01000010.1"/>
</dbReference>
<evidence type="ECO:0000256" key="5">
    <source>
        <dbReference type="ARBA" id="ARBA00022679"/>
    </source>
</evidence>
<dbReference type="InterPro" id="IPR023546">
    <property type="entry name" value="MGMT"/>
</dbReference>
<evidence type="ECO:0000256" key="1">
    <source>
        <dbReference type="ARBA" id="ARBA00001286"/>
    </source>
</evidence>
<dbReference type="GO" id="GO:0005737">
    <property type="term" value="C:cytoplasm"/>
    <property type="evidence" value="ECO:0007669"/>
    <property type="project" value="UniProtKB-SubCell"/>
</dbReference>
<accession>A0A6A9UWU2</accession>
<name>A0A6A9UWU2_9ACTN</name>
<feature type="active site" description="Nucleophile; methyl group acceptor" evidence="9">
    <location>
        <position position="126"/>
    </location>
</feature>
<dbReference type="EC" id="2.1.1.63" evidence="9"/>
<keyword evidence="6 9" id="KW-0227">DNA damage</keyword>
<dbReference type="InterPro" id="IPR036217">
    <property type="entry name" value="MethylDNA_cys_MeTrfase_DNAb"/>
</dbReference>
<keyword evidence="7 9" id="KW-0234">DNA repair</keyword>
<dbReference type="Proteomes" id="UP000435304">
    <property type="component" value="Unassembled WGS sequence"/>
</dbReference>
<evidence type="ECO:0000256" key="9">
    <source>
        <dbReference type="HAMAP-Rule" id="MF_00772"/>
    </source>
</evidence>
<comment type="miscellaneous">
    <text evidence="9">This enzyme catalyzes only one turnover and therefore is not strictly catalytic. According to one definition, an enzyme is a biocatalyst that acts repeatedly and over many reaction cycles.</text>
</comment>
<evidence type="ECO:0000256" key="3">
    <source>
        <dbReference type="ARBA" id="ARBA00022490"/>
    </source>
</evidence>
<dbReference type="SUPFAM" id="SSF46767">
    <property type="entry name" value="Methylated DNA-protein cysteine methyltransferase, C-terminal domain"/>
    <property type="match status" value="1"/>
</dbReference>
<dbReference type="AlphaFoldDB" id="A0A6A9UWU2"/>
<dbReference type="Pfam" id="PF02870">
    <property type="entry name" value="Methyltransf_1N"/>
    <property type="match status" value="1"/>
</dbReference>
<dbReference type="InterPro" id="IPR008332">
    <property type="entry name" value="MethylG_MeTrfase_N"/>
</dbReference>
<dbReference type="HAMAP" id="MF_00772">
    <property type="entry name" value="OGT"/>
    <property type="match status" value="1"/>
</dbReference>
<dbReference type="InterPro" id="IPR036388">
    <property type="entry name" value="WH-like_DNA-bd_sf"/>
</dbReference>
<dbReference type="EMBL" id="WPCU01000010">
    <property type="protein sequence ID" value="MVA77416.1"/>
    <property type="molecule type" value="Genomic_DNA"/>
</dbReference>
<comment type="similarity">
    <text evidence="2 9">Belongs to the MGMT family.</text>
</comment>
<comment type="catalytic activity">
    <reaction evidence="1 9">
        <text>a 4-O-methyl-thymidine in DNA + L-cysteinyl-[protein] = a thymidine in DNA + S-methyl-L-cysteinyl-[protein]</text>
        <dbReference type="Rhea" id="RHEA:53428"/>
        <dbReference type="Rhea" id="RHEA-COMP:10131"/>
        <dbReference type="Rhea" id="RHEA-COMP:10132"/>
        <dbReference type="Rhea" id="RHEA-COMP:13555"/>
        <dbReference type="Rhea" id="RHEA-COMP:13556"/>
        <dbReference type="ChEBI" id="CHEBI:29950"/>
        <dbReference type="ChEBI" id="CHEBI:82612"/>
        <dbReference type="ChEBI" id="CHEBI:137386"/>
        <dbReference type="ChEBI" id="CHEBI:137387"/>
        <dbReference type="EC" id="2.1.1.63"/>
    </reaction>
</comment>
<evidence type="ECO:0000259" key="11">
    <source>
        <dbReference type="Pfam" id="PF02870"/>
    </source>
</evidence>